<evidence type="ECO:0000313" key="2">
    <source>
        <dbReference type="Proteomes" id="UP000283634"/>
    </source>
</evidence>
<accession>A0A422P0R1</accession>
<dbReference type="OMA" id="AKCAKYG"/>
<dbReference type="VEuPathDB" id="TriTrypDB:TRSC58_05166"/>
<name>A0A422P0R1_TRYRA</name>
<protein>
    <submittedName>
        <fullName evidence="1">Uncharacterized protein</fullName>
    </submittedName>
</protein>
<proteinExistence type="predicted"/>
<comment type="caution">
    <text evidence="1">The sequence shown here is derived from an EMBL/GenBank/DDBJ whole genome shotgun (WGS) entry which is preliminary data.</text>
</comment>
<reference evidence="1 2" key="1">
    <citation type="journal article" date="2018" name="BMC Genomics">
        <title>Genomic comparison of Trypanosoma conorhini and Trypanosoma rangeli to Trypanosoma cruzi strains of high and low virulence.</title>
        <authorList>
            <person name="Bradwell K.R."/>
            <person name="Koparde V.N."/>
            <person name="Matveyev A.V."/>
            <person name="Serrano M.G."/>
            <person name="Alves J.M."/>
            <person name="Parikh H."/>
            <person name="Huang B."/>
            <person name="Lee V."/>
            <person name="Espinosa-Alvarez O."/>
            <person name="Ortiz P.A."/>
            <person name="Costa-Martins A.G."/>
            <person name="Teixeira M.M."/>
            <person name="Buck G.A."/>
        </authorList>
    </citation>
    <scope>NUCLEOTIDE SEQUENCE [LARGE SCALE GENOMIC DNA]</scope>
    <source>
        <strain evidence="1 2">AM80</strain>
    </source>
</reference>
<gene>
    <name evidence="1" type="ORF">TraAM80_00956</name>
</gene>
<dbReference type="RefSeq" id="XP_029242101.1">
    <property type="nucleotide sequence ID" value="XM_029378014.1"/>
</dbReference>
<dbReference type="Proteomes" id="UP000283634">
    <property type="component" value="Unassembled WGS sequence"/>
</dbReference>
<evidence type="ECO:0000313" key="1">
    <source>
        <dbReference type="EMBL" id="RNF11320.1"/>
    </source>
</evidence>
<dbReference type="EMBL" id="MKGL01000019">
    <property type="protein sequence ID" value="RNF11320.1"/>
    <property type="molecule type" value="Genomic_DNA"/>
</dbReference>
<sequence>MWRLSLLRRAAAVGGRAQPSSSPSRPYHRVLKMLQVGGEGLPAAMGVFEQFRAFYRHVMAERAASGTPMRPVEEFCGALEDVEPFAVVMMKVLCDLQKMEELRFLFAQCVLELHAPSIELFNVYLLAISLTDTFNQYEIENVVEAMRKKSVSPDVVTRLSLFILYMRLGQDYSVWWPEIRDEVMSIAKAERKGQYPLLEVRLQHCFQTMLRLHHDVAMIQECFDLLKLVDRQRLSSRLLLPYMLLSANNAAAPPSTTVKLIQLLEAAWKLETPTSEGTFPRSISEVTEVEALSGNLADPVLNNELTALKLMAKCAKWGDVASAAYLREYLGKHPGIISPTNQLTVSLLSLEAASRGRKLKEALTVLEDEVPEIHSQPGPRPKLFLESRKVTLLNADPIMTLVRFVALGGASVEEGLAILEERREAGCEVSHKSLNVLMEAAALLKDEGKASMVFAAFESLGAQRTARTFLLLLRSLRDAASSVARLPDALVEMSDLGIELSRDFLRGGLELAIDAQDVFTAMQMVGYHEQKSLSIESKLSIRLMQLLCLVVDVESVRRLIAVLKATESPVDSRSVSLCVATFNKWAIPCDDLHAL</sequence>
<dbReference type="AlphaFoldDB" id="A0A422P0R1"/>
<dbReference type="OrthoDB" id="272213at2759"/>
<organism evidence="1 2">
    <name type="scientific">Trypanosoma rangeli</name>
    <dbReference type="NCBI Taxonomy" id="5698"/>
    <lineage>
        <taxon>Eukaryota</taxon>
        <taxon>Discoba</taxon>
        <taxon>Euglenozoa</taxon>
        <taxon>Kinetoplastea</taxon>
        <taxon>Metakinetoplastina</taxon>
        <taxon>Trypanosomatida</taxon>
        <taxon>Trypanosomatidae</taxon>
        <taxon>Trypanosoma</taxon>
        <taxon>Herpetosoma</taxon>
    </lineage>
</organism>
<dbReference type="GeneID" id="40324889"/>
<keyword evidence="2" id="KW-1185">Reference proteome</keyword>